<reference evidence="2 3" key="1">
    <citation type="submission" date="2018-11" db="EMBL/GenBank/DDBJ databases">
        <title>Cryobacterium sp. nov., isolated from rhizosphere soil of lettuce.</title>
        <authorList>
            <person name="Wang Y."/>
        </authorList>
    </citation>
    <scope>NUCLEOTIDE SEQUENCE [LARGE SCALE GENOMIC DNA]</scope>
    <source>
        <strain evidence="2 3">NEAU-85</strain>
    </source>
</reference>
<feature type="transmembrane region" description="Helical" evidence="1">
    <location>
        <begin position="12"/>
        <end position="30"/>
    </location>
</feature>
<evidence type="ECO:0000256" key="1">
    <source>
        <dbReference type="SAM" id="Phobius"/>
    </source>
</evidence>
<protein>
    <recommendedName>
        <fullName evidence="4">DUF4190 domain-containing protein</fullName>
    </recommendedName>
</protein>
<name>A0A3M8LQ68_9MICO</name>
<dbReference type="EMBL" id="RDSR01000002">
    <property type="protein sequence ID" value="RNE66979.1"/>
    <property type="molecule type" value="Genomic_DNA"/>
</dbReference>
<dbReference type="AlphaFoldDB" id="A0A3M8LQ68"/>
<keyword evidence="1" id="KW-0472">Membrane</keyword>
<evidence type="ECO:0000313" key="2">
    <source>
        <dbReference type="EMBL" id="RNE66979.1"/>
    </source>
</evidence>
<keyword evidence="1" id="KW-0812">Transmembrane</keyword>
<dbReference type="RefSeq" id="WP_123044592.1">
    <property type="nucleotide sequence ID" value="NZ_RDSR01000002.1"/>
</dbReference>
<feature type="transmembrane region" description="Helical" evidence="1">
    <location>
        <begin position="36"/>
        <end position="54"/>
    </location>
</feature>
<keyword evidence="1" id="KW-1133">Transmembrane helix</keyword>
<evidence type="ECO:0000313" key="3">
    <source>
        <dbReference type="Proteomes" id="UP000279859"/>
    </source>
</evidence>
<accession>A0A3M8LQ68</accession>
<comment type="caution">
    <text evidence="2">The sequence shown here is derived from an EMBL/GenBank/DDBJ whole genome shotgun (WGS) entry which is preliminary data.</text>
</comment>
<proteinExistence type="predicted"/>
<evidence type="ECO:0008006" key="4">
    <source>
        <dbReference type="Google" id="ProtNLM"/>
    </source>
</evidence>
<gene>
    <name evidence="2" type="ORF">EEJ31_01875</name>
</gene>
<dbReference type="Proteomes" id="UP000279859">
    <property type="component" value="Unassembled WGS sequence"/>
</dbReference>
<feature type="transmembrane region" description="Helical" evidence="1">
    <location>
        <begin position="66"/>
        <end position="91"/>
    </location>
</feature>
<keyword evidence="3" id="KW-1185">Reference proteome</keyword>
<organism evidence="2 3">
    <name type="scientific">Cryobacterium tepidiphilum</name>
    <dbReference type="NCBI Taxonomy" id="2486026"/>
    <lineage>
        <taxon>Bacteria</taxon>
        <taxon>Bacillati</taxon>
        <taxon>Actinomycetota</taxon>
        <taxon>Actinomycetes</taxon>
        <taxon>Micrococcales</taxon>
        <taxon>Microbacteriaceae</taxon>
        <taxon>Cryobacterium</taxon>
    </lineage>
</organism>
<sequence length="97" mass="9950">MSVPRPARRLDALAVLSAVAGAAGLAAVFLRLPLVALVLAIGAIVIALVSRRRLRADDSLRGARLGVLGIVLGAIGGFLVVFPYLLAPILIAMGKLT</sequence>